<accession>A0A026VU25</accession>
<reference evidence="1 2" key="1">
    <citation type="journal article" date="2014" name="Curr. Biol.">
        <title>The genome of the clonal raider ant Cerapachys biroi.</title>
        <authorList>
            <person name="Oxley P.R."/>
            <person name="Ji L."/>
            <person name="Fetter-Pruneda I."/>
            <person name="McKenzie S.K."/>
            <person name="Li C."/>
            <person name="Hu H."/>
            <person name="Zhang G."/>
            <person name="Kronauer D.J."/>
        </authorList>
    </citation>
    <scope>NUCLEOTIDE SEQUENCE [LARGE SCALE GENOMIC DNA]</scope>
</reference>
<dbReference type="AlphaFoldDB" id="A0A026VU25"/>
<name>A0A026VU25_OOCBI</name>
<proteinExistence type="predicted"/>
<dbReference type="EMBL" id="KK107921">
    <property type="protein sequence ID" value="EZA47232.1"/>
    <property type="molecule type" value="Genomic_DNA"/>
</dbReference>
<evidence type="ECO:0000313" key="2">
    <source>
        <dbReference type="Proteomes" id="UP000053097"/>
    </source>
</evidence>
<sequence>MRRKASVTSRTHRLMATHKLRMYTYATRTPQAAHKVKSDITPFFPCWATRRGVNYGNQFPWSIWMSARYERISRLEIVSWLYMAMRVVRFMRRFPG</sequence>
<keyword evidence="2" id="KW-1185">Reference proteome</keyword>
<gene>
    <name evidence="1" type="ORF">X777_16494</name>
</gene>
<protein>
    <submittedName>
        <fullName evidence="1">Uncharacterized protein</fullName>
    </submittedName>
</protein>
<organism evidence="1 2">
    <name type="scientific">Ooceraea biroi</name>
    <name type="common">Clonal raider ant</name>
    <name type="synonym">Cerapachys biroi</name>
    <dbReference type="NCBI Taxonomy" id="2015173"/>
    <lineage>
        <taxon>Eukaryota</taxon>
        <taxon>Metazoa</taxon>
        <taxon>Ecdysozoa</taxon>
        <taxon>Arthropoda</taxon>
        <taxon>Hexapoda</taxon>
        <taxon>Insecta</taxon>
        <taxon>Pterygota</taxon>
        <taxon>Neoptera</taxon>
        <taxon>Endopterygota</taxon>
        <taxon>Hymenoptera</taxon>
        <taxon>Apocrita</taxon>
        <taxon>Aculeata</taxon>
        <taxon>Formicoidea</taxon>
        <taxon>Formicidae</taxon>
        <taxon>Dorylinae</taxon>
        <taxon>Ooceraea</taxon>
    </lineage>
</organism>
<dbReference type="Proteomes" id="UP000053097">
    <property type="component" value="Unassembled WGS sequence"/>
</dbReference>
<evidence type="ECO:0000313" key="1">
    <source>
        <dbReference type="EMBL" id="EZA47232.1"/>
    </source>
</evidence>